<keyword evidence="3 5" id="KW-0863">Zinc-finger</keyword>
<evidence type="ECO:0000256" key="5">
    <source>
        <dbReference type="PROSITE-ProRule" id="PRU00723"/>
    </source>
</evidence>
<feature type="zinc finger region" description="C3H1-type" evidence="5">
    <location>
        <begin position="12"/>
        <end position="39"/>
    </location>
</feature>
<evidence type="ECO:0000256" key="3">
    <source>
        <dbReference type="ARBA" id="ARBA00022771"/>
    </source>
</evidence>
<evidence type="ECO:0000256" key="2">
    <source>
        <dbReference type="ARBA" id="ARBA00022737"/>
    </source>
</evidence>
<feature type="domain" description="C3H1-type" evidence="7">
    <location>
        <begin position="12"/>
        <end position="39"/>
    </location>
</feature>
<keyword evidence="9" id="KW-1185">Reference proteome</keyword>
<gene>
    <name evidence="8" type="primary">Zfp36</name>
    <name evidence="8" type="ORF">SNAT2548_LOCUS17033</name>
</gene>
<sequence>MSHAQMETREILKFTRMCKYWQANRCTLGADCKFAHSELQLKSQPDLVGTQLCYQFTRKGVCKNGEACKFAHGRAELRRPEKRCRQPGKIPPRQPPSTINQEPDHVAPTSAMFAFRPPPGLERRAPAALPKVSMLNAEDSMLDPPATTPMGYILSSMHLPLTLEGFSKMSQEAEGTESASTAWLSGCLSDSEPASPMSGRFWL</sequence>
<name>A0A812PA75_9DINO</name>
<reference evidence="8" key="1">
    <citation type="submission" date="2021-02" db="EMBL/GenBank/DDBJ databases">
        <authorList>
            <person name="Dougan E. K."/>
            <person name="Rhodes N."/>
            <person name="Thang M."/>
            <person name="Chan C."/>
        </authorList>
    </citation>
    <scope>NUCLEOTIDE SEQUENCE</scope>
</reference>
<dbReference type="SMART" id="SM00356">
    <property type="entry name" value="ZnF_C3H1"/>
    <property type="match status" value="2"/>
</dbReference>
<evidence type="ECO:0000256" key="6">
    <source>
        <dbReference type="SAM" id="MobiDB-lite"/>
    </source>
</evidence>
<evidence type="ECO:0000256" key="1">
    <source>
        <dbReference type="ARBA" id="ARBA00022723"/>
    </source>
</evidence>
<dbReference type="InterPro" id="IPR036855">
    <property type="entry name" value="Znf_CCCH_sf"/>
</dbReference>
<keyword evidence="2" id="KW-0677">Repeat</keyword>
<evidence type="ECO:0000313" key="9">
    <source>
        <dbReference type="Proteomes" id="UP000604046"/>
    </source>
</evidence>
<evidence type="ECO:0000259" key="7">
    <source>
        <dbReference type="PROSITE" id="PS50103"/>
    </source>
</evidence>
<dbReference type="PROSITE" id="PS50103">
    <property type="entry name" value="ZF_C3H1"/>
    <property type="match status" value="2"/>
</dbReference>
<accession>A0A812PA75</accession>
<evidence type="ECO:0000313" key="8">
    <source>
        <dbReference type="EMBL" id="CAE7325375.1"/>
    </source>
</evidence>
<dbReference type="InterPro" id="IPR045877">
    <property type="entry name" value="ZFP36-like"/>
</dbReference>
<organism evidence="8 9">
    <name type="scientific">Symbiodinium natans</name>
    <dbReference type="NCBI Taxonomy" id="878477"/>
    <lineage>
        <taxon>Eukaryota</taxon>
        <taxon>Sar</taxon>
        <taxon>Alveolata</taxon>
        <taxon>Dinophyceae</taxon>
        <taxon>Suessiales</taxon>
        <taxon>Symbiodiniaceae</taxon>
        <taxon>Symbiodinium</taxon>
    </lineage>
</organism>
<dbReference type="Gene3D" id="4.10.1000.10">
    <property type="entry name" value="Zinc finger, CCCH-type"/>
    <property type="match status" value="2"/>
</dbReference>
<feature type="region of interest" description="Disordered" evidence="6">
    <location>
        <begin position="78"/>
        <end position="105"/>
    </location>
</feature>
<dbReference type="SUPFAM" id="SSF90229">
    <property type="entry name" value="CCCH zinc finger"/>
    <property type="match status" value="2"/>
</dbReference>
<dbReference type="AlphaFoldDB" id="A0A812PA75"/>
<keyword evidence="4 5" id="KW-0862">Zinc</keyword>
<dbReference type="PANTHER" id="PTHR12547">
    <property type="entry name" value="CCCH ZINC FINGER/TIS11-RELATED"/>
    <property type="match status" value="1"/>
</dbReference>
<evidence type="ECO:0000256" key="4">
    <source>
        <dbReference type="ARBA" id="ARBA00022833"/>
    </source>
</evidence>
<feature type="domain" description="C3H1-type" evidence="7">
    <location>
        <begin position="47"/>
        <end position="75"/>
    </location>
</feature>
<dbReference type="EMBL" id="CAJNDS010002099">
    <property type="protein sequence ID" value="CAE7325375.1"/>
    <property type="molecule type" value="Genomic_DNA"/>
</dbReference>
<keyword evidence="1 5" id="KW-0479">Metal-binding</keyword>
<comment type="caution">
    <text evidence="8">The sequence shown here is derived from an EMBL/GenBank/DDBJ whole genome shotgun (WGS) entry which is preliminary data.</text>
</comment>
<dbReference type="GO" id="GO:0008270">
    <property type="term" value="F:zinc ion binding"/>
    <property type="evidence" value="ECO:0007669"/>
    <property type="project" value="UniProtKB-KW"/>
</dbReference>
<dbReference type="GO" id="GO:0003729">
    <property type="term" value="F:mRNA binding"/>
    <property type="evidence" value="ECO:0007669"/>
    <property type="project" value="InterPro"/>
</dbReference>
<dbReference type="InterPro" id="IPR000571">
    <property type="entry name" value="Znf_CCCH"/>
</dbReference>
<dbReference type="Pfam" id="PF00642">
    <property type="entry name" value="zf-CCCH"/>
    <property type="match status" value="2"/>
</dbReference>
<proteinExistence type="predicted"/>
<dbReference type="PANTHER" id="PTHR12547:SF173">
    <property type="entry name" value="ZINC FINGER CCCH DOMAIN-CONTAINING PROTEIN 52"/>
    <property type="match status" value="1"/>
</dbReference>
<feature type="zinc finger region" description="C3H1-type" evidence="5">
    <location>
        <begin position="47"/>
        <end position="75"/>
    </location>
</feature>
<dbReference type="Proteomes" id="UP000604046">
    <property type="component" value="Unassembled WGS sequence"/>
</dbReference>
<protein>
    <submittedName>
        <fullName evidence="8">Zfp36 protein</fullName>
    </submittedName>
</protein>
<dbReference type="OrthoDB" id="410307at2759"/>